<dbReference type="STRING" id="745531.A0A0C3RUA2"/>
<organism evidence="5 6">
    <name type="scientific">Phlebiopsis gigantea (strain 11061_1 CR5-6)</name>
    <name type="common">White-rot fungus</name>
    <name type="synonym">Peniophora gigantea</name>
    <dbReference type="NCBI Taxonomy" id="745531"/>
    <lineage>
        <taxon>Eukaryota</taxon>
        <taxon>Fungi</taxon>
        <taxon>Dikarya</taxon>
        <taxon>Basidiomycota</taxon>
        <taxon>Agaricomycotina</taxon>
        <taxon>Agaricomycetes</taxon>
        <taxon>Polyporales</taxon>
        <taxon>Phanerochaetaceae</taxon>
        <taxon>Phlebiopsis</taxon>
    </lineage>
</organism>
<protein>
    <recommendedName>
        <fullName evidence="1">1-alkyl-2-acetylglycerophosphocholine esterase</fullName>
        <ecNumber evidence="1">3.1.1.47</ecNumber>
    </recommendedName>
</protein>
<evidence type="ECO:0000313" key="6">
    <source>
        <dbReference type="Proteomes" id="UP000053257"/>
    </source>
</evidence>
<dbReference type="InterPro" id="IPR029058">
    <property type="entry name" value="AB_hydrolase_fold"/>
</dbReference>
<proteinExistence type="predicted"/>
<dbReference type="EMBL" id="KN840570">
    <property type="protein sequence ID" value="KIP04546.1"/>
    <property type="molecule type" value="Genomic_DNA"/>
</dbReference>
<dbReference type="PANTHER" id="PTHR10272">
    <property type="entry name" value="PLATELET-ACTIVATING FACTOR ACETYLHYDROLASE"/>
    <property type="match status" value="1"/>
</dbReference>
<keyword evidence="6" id="KW-1185">Reference proteome</keyword>
<keyword evidence="4" id="KW-0443">Lipid metabolism</keyword>
<dbReference type="SUPFAM" id="SSF53474">
    <property type="entry name" value="alpha/beta-Hydrolases"/>
    <property type="match status" value="1"/>
</dbReference>
<dbReference type="OrthoDB" id="2363873at2759"/>
<gene>
    <name evidence="5" type="ORF">PHLGIDRAFT_129421</name>
</gene>
<reference evidence="5 6" key="1">
    <citation type="journal article" date="2014" name="PLoS Genet.">
        <title>Analysis of the Phlebiopsis gigantea genome, transcriptome and secretome provides insight into its pioneer colonization strategies of wood.</title>
        <authorList>
            <person name="Hori C."/>
            <person name="Ishida T."/>
            <person name="Igarashi K."/>
            <person name="Samejima M."/>
            <person name="Suzuki H."/>
            <person name="Master E."/>
            <person name="Ferreira P."/>
            <person name="Ruiz-Duenas F.J."/>
            <person name="Held B."/>
            <person name="Canessa P."/>
            <person name="Larrondo L.F."/>
            <person name="Schmoll M."/>
            <person name="Druzhinina I.S."/>
            <person name="Kubicek C.P."/>
            <person name="Gaskell J.A."/>
            <person name="Kersten P."/>
            <person name="St John F."/>
            <person name="Glasner J."/>
            <person name="Sabat G."/>
            <person name="Splinter BonDurant S."/>
            <person name="Syed K."/>
            <person name="Yadav J."/>
            <person name="Mgbeahuruike A.C."/>
            <person name="Kovalchuk A."/>
            <person name="Asiegbu F.O."/>
            <person name="Lackner G."/>
            <person name="Hoffmeister D."/>
            <person name="Rencoret J."/>
            <person name="Gutierrez A."/>
            <person name="Sun H."/>
            <person name="Lindquist E."/>
            <person name="Barry K."/>
            <person name="Riley R."/>
            <person name="Grigoriev I.V."/>
            <person name="Henrissat B."/>
            <person name="Kues U."/>
            <person name="Berka R.M."/>
            <person name="Martinez A.T."/>
            <person name="Covert S.F."/>
            <person name="Blanchette R.A."/>
            <person name="Cullen D."/>
        </authorList>
    </citation>
    <scope>NUCLEOTIDE SEQUENCE [LARGE SCALE GENOMIC DNA]</scope>
    <source>
        <strain evidence="5 6">11061_1 CR5-6</strain>
    </source>
</reference>
<dbReference type="Proteomes" id="UP000053257">
    <property type="component" value="Unassembled WGS sequence"/>
</dbReference>
<evidence type="ECO:0000256" key="4">
    <source>
        <dbReference type="ARBA" id="ARBA00023098"/>
    </source>
</evidence>
<dbReference type="PANTHER" id="PTHR10272:SF0">
    <property type="entry name" value="PLATELET-ACTIVATING FACTOR ACETYLHYDROLASE"/>
    <property type="match status" value="1"/>
</dbReference>
<dbReference type="Pfam" id="PF03403">
    <property type="entry name" value="PAF-AH_p_II"/>
    <property type="match status" value="1"/>
</dbReference>
<accession>A0A0C3RUA2</accession>
<keyword evidence="3" id="KW-0442">Lipid degradation</keyword>
<dbReference type="GO" id="GO:0003847">
    <property type="term" value="F:1-alkyl-2-acetylglycerophosphocholine esterase activity"/>
    <property type="evidence" value="ECO:0007669"/>
    <property type="project" value="UniProtKB-EC"/>
</dbReference>
<dbReference type="AlphaFoldDB" id="A0A0C3RUA2"/>
<dbReference type="HOGENOM" id="CLU_022501_4_1_1"/>
<dbReference type="Gene3D" id="3.40.50.1820">
    <property type="entry name" value="alpha/beta hydrolase"/>
    <property type="match status" value="1"/>
</dbReference>
<dbReference type="GO" id="GO:0016042">
    <property type="term" value="P:lipid catabolic process"/>
    <property type="evidence" value="ECO:0007669"/>
    <property type="project" value="UniProtKB-KW"/>
</dbReference>
<evidence type="ECO:0000313" key="5">
    <source>
        <dbReference type="EMBL" id="KIP04546.1"/>
    </source>
</evidence>
<evidence type="ECO:0000256" key="2">
    <source>
        <dbReference type="ARBA" id="ARBA00022801"/>
    </source>
</evidence>
<evidence type="ECO:0000256" key="1">
    <source>
        <dbReference type="ARBA" id="ARBA00013201"/>
    </source>
</evidence>
<keyword evidence="2" id="KW-0378">Hydrolase</keyword>
<evidence type="ECO:0000256" key="3">
    <source>
        <dbReference type="ARBA" id="ARBA00022963"/>
    </source>
</evidence>
<dbReference type="EC" id="3.1.1.47" evidence="1"/>
<name>A0A0C3RUA2_PHLG1</name>
<sequence length="485" mass="53433">MFTLPEAPGKYAVGATTFAVPVIAKDEASRIVGRGTLKSSSGGLPGTAALKLEEIAFTAYYPAETKSSVKLHKGVNWVPRPVSSVLKGYAHFGGTSGWIVNTLLGGICHLLKIPVYLNAPLLDPQSITEESRESWPLVIFSHGLGGTRTTYSHFCSRLASQGRVVLAIEHRDGTGPFVFNRTPSPGLKDELPANCKMYLDPEDVMYDGSNDTNKFVFRQDQLLYRQLELYLTYKYFSQLVSTAWDSERVSLEWLHTIDGPWNHNLAHRPDDLTFWKSWLNTSSQSKVGYTKDVLLTGHSFGGATLFSVLSQAPPTLGDITLQPIPFVRAIALDPWLEPLPTPGPEPYHIASSLNTRPPPPRLLVLNSEGFTLWDDHFARLQGVVRAWNDASRSGGAQSAWLVTLVRAKHVSFSDFGVVVPFGAMARDGRRFLDVIGELSEAFLGSGFEEVLERQNRVDGKVEVVEGKRGESTRRLDGDVGDVVLH</sequence>